<dbReference type="RefSeq" id="XP_013088573.2">
    <property type="nucleotide sequence ID" value="XM_013233119.2"/>
</dbReference>
<dbReference type="Proteomes" id="UP000076420">
    <property type="component" value="Unassembled WGS sequence"/>
</dbReference>
<dbReference type="GO" id="GO:0004930">
    <property type="term" value="F:G protein-coupled receptor activity"/>
    <property type="evidence" value="ECO:0007669"/>
    <property type="project" value="UniProtKB-KW"/>
</dbReference>
<accession>A0A2C9M0M4</accession>
<dbReference type="Gene3D" id="1.20.1070.10">
    <property type="entry name" value="Rhodopsin 7-helix transmembrane proteins"/>
    <property type="match status" value="1"/>
</dbReference>
<reference evidence="12" key="1">
    <citation type="submission" date="2020-05" db="UniProtKB">
        <authorList>
            <consortium name="EnsemblMetazoa"/>
        </authorList>
    </citation>
    <scope>IDENTIFICATION</scope>
    <source>
        <strain evidence="12">BB02</strain>
    </source>
</reference>
<evidence type="ECO:0000256" key="4">
    <source>
        <dbReference type="ARBA" id="ARBA00022989"/>
    </source>
</evidence>
<dbReference type="GO" id="GO:0005886">
    <property type="term" value="C:plasma membrane"/>
    <property type="evidence" value="ECO:0007669"/>
    <property type="project" value="UniProtKB-SubCell"/>
</dbReference>
<dbReference type="PRINTS" id="PR00237">
    <property type="entry name" value="GPCRRHODOPSN"/>
</dbReference>
<evidence type="ECO:0000256" key="1">
    <source>
        <dbReference type="ARBA" id="ARBA00004651"/>
    </source>
</evidence>
<feature type="transmembrane region" description="Helical" evidence="10">
    <location>
        <begin position="305"/>
        <end position="328"/>
    </location>
</feature>
<dbReference type="VEuPathDB" id="VectorBase:BGLB037154"/>
<evidence type="ECO:0000256" key="8">
    <source>
        <dbReference type="ARBA" id="ARBA00023180"/>
    </source>
</evidence>
<gene>
    <name evidence="12" type="primary">106072694</name>
</gene>
<dbReference type="InterPro" id="IPR008365">
    <property type="entry name" value="Prostanoid_rcpt"/>
</dbReference>
<feature type="transmembrane region" description="Helical" evidence="10">
    <location>
        <begin position="116"/>
        <end position="142"/>
    </location>
</feature>
<dbReference type="InterPro" id="IPR000276">
    <property type="entry name" value="GPCR_Rhodpsn"/>
</dbReference>
<dbReference type="STRING" id="6526.A0A2C9M0M4"/>
<proteinExistence type="predicted"/>
<evidence type="ECO:0000259" key="11">
    <source>
        <dbReference type="PROSITE" id="PS50262"/>
    </source>
</evidence>
<dbReference type="InterPro" id="IPR017452">
    <property type="entry name" value="GPCR_Rhodpsn_7TM"/>
</dbReference>
<dbReference type="OrthoDB" id="5959154at2759"/>
<protein>
    <recommendedName>
        <fullName evidence="11">G-protein coupled receptors family 1 profile domain-containing protein</fullName>
    </recommendedName>
</protein>
<dbReference type="PANTHER" id="PTHR11866:SF34">
    <property type="entry name" value="G-PROTEIN COUPLED RECEPTORS FAMILY 1 PROFILE DOMAIN-CONTAINING PROTEIN"/>
    <property type="match status" value="1"/>
</dbReference>
<evidence type="ECO:0000313" key="13">
    <source>
        <dbReference type="Proteomes" id="UP000076420"/>
    </source>
</evidence>
<dbReference type="PROSITE" id="PS50262">
    <property type="entry name" value="G_PROTEIN_RECEP_F1_2"/>
    <property type="match status" value="1"/>
</dbReference>
<comment type="subcellular location">
    <subcellularLocation>
        <location evidence="1">Cell membrane</location>
        <topology evidence="1">Multi-pass membrane protein</topology>
    </subcellularLocation>
</comment>
<dbReference type="VEuPathDB" id="VectorBase:BGLAX_044984"/>
<keyword evidence="8" id="KW-0325">Glycoprotein</keyword>
<evidence type="ECO:0000256" key="6">
    <source>
        <dbReference type="ARBA" id="ARBA00023136"/>
    </source>
</evidence>
<dbReference type="PANTHER" id="PTHR11866">
    <property type="entry name" value="G-PROTEIN COUPLED RECEPTOR FAMILY 1 MEMBER"/>
    <property type="match status" value="1"/>
</dbReference>
<feature type="domain" description="G-protein coupled receptors family 1 profile" evidence="11">
    <location>
        <begin position="62"/>
        <end position="325"/>
    </location>
</feature>
<feature type="transmembrane region" description="Helical" evidence="10">
    <location>
        <begin position="84"/>
        <end position="104"/>
    </location>
</feature>
<dbReference type="EnsemblMetazoa" id="BGLB037154-RA">
    <property type="protein sequence ID" value="BGLB037154-PA"/>
    <property type="gene ID" value="BGLB037154"/>
</dbReference>
<dbReference type="KEGG" id="bgt:106072694"/>
<feature type="transmembrane region" description="Helical" evidence="10">
    <location>
        <begin position="54"/>
        <end position="72"/>
    </location>
</feature>
<dbReference type="Pfam" id="PF00001">
    <property type="entry name" value="7tm_1"/>
    <property type="match status" value="1"/>
</dbReference>
<feature type="transmembrane region" description="Helical" evidence="10">
    <location>
        <begin position="214"/>
        <end position="238"/>
    </location>
</feature>
<evidence type="ECO:0000256" key="5">
    <source>
        <dbReference type="ARBA" id="ARBA00023040"/>
    </source>
</evidence>
<keyword evidence="2" id="KW-1003">Cell membrane</keyword>
<dbReference type="SUPFAM" id="SSF81321">
    <property type="entry name" value="Family A G protein-coupled receptor-like"/>
    <property type="match status" value="1"/>
</dbReference>
<evidence type="ECO:0000256" key="3">
    <source>
        <dbReference type="ARBA" id="ARBA00022692"/>
    </source>
</evidence>
<evidence type="ECO:0000256" key="7">
    <source>
        <dbReference type="ARBA" id="ARBA00023170"/>
    </source>
</evidence>
<feature type="transmembrane region" description="Helical" evidence="10">
    <location>
        <begin position="269"/>
        <end position="293"/>
    </location>
</feature>
<evidence type="ECO:0000256" key="9">
    <source>
        <dbReference type="ARBA" id="ARBA00023224"/>
    </source>
</evidence>
<name>A0A2C9M0M4_BIOGL</name>
<keyword evidence="4 10" id="KW-1133">Transmembrane helix</keyword>
<keyword evidence="6 10" id="KW-0472">Membrane</keyword>
<evidence type="ECO:0000256" key="10">
    <source>
        <dbReference type="SAM" id="Phobius"/>
    </source>
</evidence>
<sequence>MNIARNHGSPLPAAVNSTLETRQLVNAKLSQNASLVAPNSSFCSLELDNIELPVILFVTLTINILASAVLLRMRGTCDTLDHHLVSLLNVNDLISTVIFTIMWLSGWASCNKLLKMSIFCNIFGWLGSALVVWSAGIIVIMTSCRYLSLVKPLYYRTNVTVTSVTRAVVGTFFFCLLFFIWPFTGLTEPFTLYEDNHICSTQFAPGGAGLGQRIFIGFTGVAGCLTVVHVLVCNLTIVKTLRQRNSIRSQGGSVRSDTRTNAHGKRRKFGHVTLVVSFVYALCYAPFVVRLVIDTINDVQHQDLMIHSVTQSLLFLSPLLNPIVYGVFNRQFRRTLFRFFQCPGRNQPKTPRSWEESWTNNGRAYQQRGAREGQRVKVPPDRSSASLSSMVERKCSRGSVVQVRETEVTITGYASTFEMFSFSCD</sequence>
<evidence type="ECO:0000256" key="2">
    <source>
        <dbReference type="ARBA" id="ARBA00022475"/>
    </source>
</evidence>
<dbReference type="CDD" id="cd00637">
    <property type="entry name" value="7tm_classA_rhodopsin-like"/>
    <property type="match status" value="1"/>
</dbReference>
<keyword evidence="3 10" id="KW-0812">Transmembrane</keyword>
<evidence type="ECO:0000313" key="12">
    <source>
        <dbReference type="EnsemblMetazoa" id="BGLB037154-PA"/>
    </source>
</evidence>
<keyword evidence="7" id="KW-0675">Receptor</keyword>
<keyword evidence="5" id="KW-0297">G-protein coupled receptor</keyword>
<dbReference type="AlphaFoldDB" id="A0A2C9M0M4"/>
<keyword evidence="9" id="KW-0807">Transducer</keyword>
<organism evidence="12 13">
    <name type="scientific">Biomphalaria glabrata</name>
    <name type="common">Bloodfluke planorb</name>
    <name type="synonym">Freshwater snail</name>
    <dbReference type="NCBI Taxonomy" id="6526"/>
    <lineage>
        <taxon>Eukaryota</taxon>
        <taxon>Metazoa</taxon>
        <taxon>Spiralia</taxon>
        <taxon>Lophotrochozoa</taxon>
        <taxon>Mollusca</taxon>
        <taxon>Gastropoda</taxon>
        <taxon>Heterobranchia</taxon>
        <taxon>Euthyneura</taxon>
        <taxon>Panpulmonata</taxon>
        <taxon>Hygrophila</taxon>
        <taxon>Lymnaeoidea</taxon>
        <taxon>Planorbidae</taxon>
        <taxon>Biomphalaria</taxon>
    </lineage>
</organism>
<feature type="transmembrane region" description="Helical" evidence="10">
    <location>
        <begin position="163"/>
        <end position="183"/>
    </location>
</feature>